<protein>
    <submittedName>
        <fullName evidence="2">Methyltransferase domain-containing protein</fullName>
    </submittedName>
</protein>
<name>A0A5D0CRD7_9BACL</name>
<reference evidence="2 3" key="1">
    <citation type="submission" date="2019-08" db="EMBL/GenBank/DDBJ databases">
        <title>Genome sequencing of Paenibacillus faecis DSM 23593(T).</title>
        <authorList>
            <person name="Kook J.-K."/>
            <person name="Park S.-N."/>
            <person name="Lim Y.K."/>
        </authorList>
    </citation>
    <scope>NUCLEOTIDE SEQUENCE [LARGE SCALE GENOMIC DNA]</scope>
    <source>
        <strain evidence="2 3">DSM 23593</strain>
    </source>
</reference>
<dbReference type="InterPro" id="IPR041698">
    <property type="entry name" value="Methyltransf_25"/>
</dbReference>
<sequence>MKNELFDAAVWERAWKEDSQTAVMRMKHAGIDPTRSFDHKAQAFNKEVFSEGGRRRAKRIIGWLEDQGVTFAGKSVLDIGAASGGFALPFAERGAEVTALEPNLPLVELMKDNVAGSATGNIKIVTKPFEDIDVQTNGWEKAFDLVFVSMCPVWSNWDDVEKVLSCAREFCYLSTMVGSAEHSLLDEVWPLVNDRPRTNEVMDMAYLSHILLLKGYAYQSLVTREMQTMVVSHAVALEEVMTMLQTSSRSADEQARVRRIVLEHLERNYPSGEVTVRKGGRFGKVLVRLQNQQMYSRD</sequence>
<dbReference type="RefSeq" id="WP_148453937.1">
    <property type="nucleotide sequence ID" value="NZ_VSDO01000003.1"/>
</dbReference>
<dbReference type="SUPFAM" id="SSF53335">
    <property type="entry name" value="S-adenosyl-L-methionine-dependent methyltransferases"/>
    <property type="match status" value="1"/>
</dbReference>
<dbReference type="Pfam" id="PF13649">
    <property type="entry name" value="Methyltransf_25"/>
    <property type="match status" value="1"/>
</dbReference>
<dbReference type="Gene3D" id="3.40.50.150">
    <property type="entry name" value="Vaccinia Virus protein VP39"/>
    <property type="match status" value="1"/>
</dbReference>
<dbReference type="CDD" id="cd02440">
    <property type="entry name" value="AdoMet_MTases"/>
    <property type="match status" value="1"/>
</dbReference>
<dbReference type="OrthoDB" id="9791837at2"/>
<dbReference type="InterPro" id="IPR029063">
    <property type="entry name" value="SAM-dependent_MTases_sf"/>
</dbReference>
<dbReference type="Proteomes" id="UP000325218">
    <property type="component" value="Unassembled WGS sequence"/>
</dbReference>
<dbReference type="GO" id="GO:0008168">
    <property type="term" value="F:methyltransferase activity"/>
    <property type="evidence" value="ECO:0007669"/>
    <property type="project" value="UniProtKB-KW"/>
</dbReference>
<evidence type="ECO:0000259" key="1">
    <source>
        <dbReference type="Pfam" id="PF13649"/>
    </source>
</evidence>
<comment type="caution">
    <text evidence="2">The sequence shown here is derived from an EMBL/GenBank/DDBJ whole genome shotgun (WGS) entry which is preliminary data.</text>
</comment>
<keyword evidence="2" id="KW-0489">Methyltransferase</keyword>
<dbReference type="EMBL" id="VSDO01000003">
    <property type="protein sequence ID" value="TYA12322.1"/>
    <property type="molecule type" value="Genomic_DNA"/>
</dbReference>
<accession>A0A5D0CRD7</accession>
<dbReference type="GO" id="GO:0032259">
    <property type="term" value="P:methylation"/>
    <property type="evidence" value="ECO:0007669"/>
    <property type="project" value="UniProtKB-KW"/>
</dbReference>
<evidence type="ECO:0000313" key="2">
    <source>
        <dbReference type="EMBL" id="TYA12322.1"/>
    </source>
</evidence>
<gene>
    <name evidence="2" type="ORF">FRY98_16620</name>
</gene>
<keyword evidence="3" id="KW-1185">Reference proteome</keyword>
<dbReference type="AlphaFoldDB" id="A0A5D0CRD7"/>
<evidence type="ECO:0000313" key="3">
    <source>
        <dbReference type="Proteomes" id="UP000325218"/>
    </source>
</evidence>
<feature type="domain" description="Methyltransferase" evidence="1">
    <location>
        <begin position="76"/>
        <end position="168"/>
    </location>
</feature>
<proteinExistence type="predicted"/>
<keyword evidence="2" id="KW-0808">Transferase</keyword>
<organism evidence="2 3">
    <name type="scientific">Paenibacillus faecis</name>
    <dbReference type="NCBI Taxonomy" id="862114"/>
    <lineage>
        <taxon>Bacteria</taxon>
        <taxon>Bacillati</taxon>
        <taxon>Bacillota</taxon>
        <taxon>Bacilli</taxon>
        <taxon>Bacillales</taxon>
        <taxon>Paenibacillaceae</taxon>
        <taxon>Paenibacillus</taxon>
    </lineage>
</organism>